<dbReference type="CDD" id="cd07993">
    <property type="entry name" value="LPLAT_DHAPAT-like"/>
    <property type="match status" value="1"/>
</dbReference>
<dbReference type="Pfam" id="PF19277">
    <property type="entry name" value="GPAT_C"/>
    <property type="match status" value="1"/>
</dbReference>
<dbReference type="AlphaFoldDB" id="A0A0H5QWJ8"/>
<dbReference type="GO" id="GO:0012505">
    <property type="term" value="C:endomembrane system"/>
    <property type="evidence" value="ECO:0007669"/>
    <property type="project" value="UniProtKB-SubCell"/>
</dbReference>
<evidence type="ECO:0000256" key="1">
    <source>
        <dbReference type="ARBA" id="ARBA00004184"/>
    </source>
</evidence>
<dbReference type="Pfam" id="PF03015">
    <property type="entry name" value="Sterile"/>
    <property type="match status" value="1"/>
</dbReference>
<evidence type="ECO:0000256" key="4">
    <source>
        <dbReference type="ARBA" id="ARBA00023136"/>
    </source>
</evidence>
<dbReference type="Gene3D" id="3.40.50.720">
    <property type="entry name" value="NAD(P)-binding Rossmann-like Domain"/>
    <property type="match status" value="1"/>
</dbReference>
<keyword evidence="4" id="KW-0472">Membrane</keyword>
<evidence type="ECO:0000256" key="3">
    <source>
        <dbReference type="ARBA" id="ARBA00022679"/>
    </source>
</evidence>
<name>A0A0H5QWJ8_9EUKA</name>
<dbReference type="SUPFAM" id="SSF69593">
    <property type="entry name" value="Glycerol-3-phosphate (1)-acyltransferase"/>
    <property type="match status" value="1"/>
</dbReference>
<comment type="similarity">
    <text evidence="2">Belongs to the GPAT/DAPAT family.</text>
</comment>
<dbReference type="InterPro" id="IPR002123">
    <property type="entry name" value="Plipid/glycerol_acylTrfase"/>
</dbReference>
<dbReference type="GO" id="GO:0004366">
    <property type="term" value="F:glycerol-3-phosphate O-acyltransferase activity"/>
    <property type="evidence" value="ECO:0007669"/>
    <property type="project" value="TreeGrafter"/>
</dbReference>
<sequence>MSVLESFAGRSLLITGCTGFIGKVLLEKLFRCVPKINSMYLLIRPIKGCSAEQRVRNEIISSPVFNRLRHEIGDAQFENLAKTKIVVLSGDLGQQKLGLSESWIKIISEKINIIIHCAASVDFNLRLDLAVEQNVYGTMRVLDIAESCKNLEIFVHISTAYTNCTQTDHIIEEKLYPCTFDINEMLATISRLSSRELQKVTVDALIGDWPNTYTFTKFITEHLIAERCKQSKFAVSIVRPTIVGAAWVEPIPGWIDVISAAGALYVAVGLGVVRVLPGNPDHIGDIVPVDFVVNAILRSVPIALSQPNRFFICQAAASVIRPWRWRHAINTLPTFFDTHPSKHAISPTVSFTMIPNKTMYEVHFLARYAVPSAILNAVSFIGTKTQKRTAEQFQRLIVKLHTLVDAFRYFTEHEWRFDCQKLFSIGNEVYEAEAEHFWLDLSPIDYTQYHRAFAYGLLRFVLKEDLIEIDDPRSSRQICLTTQNGEQVAGNGMISRVFPDLFWAVSQMKQQPSIGGPNLTDMKAAVLSSPRVQAVLTKLTEDQPDVSPAQAAAHAASILDLMVGDIKPSVMTGMAAGLKKLFRRLYSNVFINHDGVESVRRASTDGVPIIYVPTHRSYMDFLLLSYTCFVNCLPVPYIAAGDDFLEVAVVRYLFRHSGAFFIRRSFKDDFVYKAIFEEYVRQILCLGKSLEFFIEGSRSRSGKMVHPKLGLLQVICKTLIEGDIKDAIIVPIAINYERTLEGGIYSQELHGSSKIQETLRNLISASKSVLSSSFGRISIRIGTPISVLNAVNLQSNLHDITRPLAYRISYELQSLGEVMPTHILSTLLLMYRRGISHSQLVTKFCWLRREILNRNGRVILFEAEKLEWVVDNAILLLKNVIEERHHKVFEPKISHRSDYPNMLLLGHYRNKIVNIFFRESIWACAFHSIGLDSCEGVDRGVLFESAAFLFSLLKREIVCSPDPDAVEDFDASFDVMVQRSVFRLLPNNRVEIDSEATFSFLCALCWPFIDSYFAAGLFLHTLQGSVEEKQVIIQTQWLATTLYHESMICFYESCSSDTLQNALTTFQEEFGITCKTRRLVVKNTGIKGNQNSDLARQPTYVTDISVRPNYQDGVELQQLIHRIDLLRKRPPVVRTSLRRAMIAEIPLLAKL</sequence>
<dbReference type="GO" id="GO:0031966">
    <property type="term" value="C:mitochondrial membrane"/>
    <property type="evidence" value="ECO:0007669"/>
    <property type="project" value="TreeGrafter"/>
</dbReference>
<evidence type="ECO:0000259" key="6">
    <source>
        <dbReference type="SMART" id="SM00563"/>
    </source>
</evidence>
<dbReference type="GO" id="GO:0019432">
    <property type="term" value="P:triglyceride biosynthetic process"/>
    <property type="evidence" value="ECO:0007669"/>
    <property type="project" value="TreeGrafter"/>
</dbReference>
<reference evidence="7" key="1">
    <citation type="submission" date="2015-04" db="EMBL/GenBank/DDBJ databases">
        <title>The genome sequence of the plant pathogenic Rhizarian Plasmodiophora brassicae reveals insights in its biotrophic life cycle and the origin of chitin synthesis.</title>
        <authorList>
            <person name="Schwelm A."/>
            <person name="Fogelqvist J."/>
            <person name="Knaust A."/>
            <person name="Julke S."/>
            <person name="Lilja T."/>
            <person name="Dhandapani V."/>
            <person name="Bonilla-Rosso G."/>
            <person name="Karlsson M."/>
            <person name="Shevchenko A."/>
            <person name="Choi S.R."/>
            <person name="Kim H.G."/>
            <person name="Park J.Y."/>
            <person name="Lim Y.P."/>
            <person name="Ludwig-Muller J."/>
            <person name="Dixelius C."/>
        </authorList>
    </citation>
    <scope>NUCLEOTIDE SEQUENCE</scope>
    <source>
        <tissue evidence="7">Potato root galls</tissue>
    </source>
</reference>
<evidence type="ECO:0000313" key="7">
    <source>
        <dbReference type="EMBL" id="CRZ06011.1"/>
    </source>
</evidence>
<dbReference type="EMBL" id="HACM01005569">
    <property type="protein sequence ID" value="CRZ06011.1"/>
    <property type="molecule type" value="Transcribed_RNA"/>
</dbReference>
<keyword evidence="5" id="KW-0012">Acyltransferase</keyword>
<dbReference type="InterPro" id="IPR041728">
    <property type="entry name" value="GPAT/DHAPAT_LPLAT"/>
</dbReference>
<dbReference type="InterPro" id="IPR036291">
    <property type="entry name" value="NAD(P)-bd_dom_sf"/>
</dbReference>
<dbReference type="SMART" id="SM00563">
    <property type="entry name" value="PlsC"/>
    <property type="match status" value="1"/>
</dbReference>
<dbReference type="CDD" id="cd05236">
    <property type="entry name" value="FAR-N_SDR_e"/>
    <property type="match status" value="1"/>
</dbReference>
<dbReference type="GO" id="GO:0008654">
    <property type="term" value="P:phospholipid biosynthetic process"/>
    <property type="evidence" value="ECO:0007669"/>
    <property type="project" value="TreeGrafter"/>
</dbReference>
<dbReference type="SUPFAM" id="SSF51735">
    <property type="entry name" value="NAD(P)-binding Rossmann-fold domains"/>
    <property type="match status" value="1"/>
</dbReference>
<feature type="domain" description="Phospholipid/glycerol acyltransferase" evidence="6">
    <location>
        <begin position="609"/>
        <end position="737"/>
    </location>
</feature>
<protein>
    <recommendedName>
        <fullName evidence="6">Phospholipid/glycerol acyltransferase domain-containing protein</fullName>
    </recommendedName>
</protein>
<dbReference type="PANTHER" id="PTHR12563">
    <property type="entry name" value="GLYCEROL-3-PHOSPHATE ACYLTRANSFERASE"/>
    <property type="match status" value="1"/>
</dbReference>
<dbReference type="InterPro" id="IPR033640">
    <property type="entry name" value="FAR_C"/>
</dbReference>
<dbReference type="Pfam" id="PF07993">
    <property type="entry name" value="NAD_binding_4"/>
    <property type="match status" value="1"/>
</dbReference>
<dbReference type="PANTHER" id="PTHR12563:SF17">
    <property type="entry name" value="DIHYDROXYACETONE PHOSPHATE ACYLTRANSFERASE"/>
    <property type="match status" value="1"/>
</dbReference>
<dbReference type="GO" id="GO:0006072">
    <property type="term" value="P:glycerol-3-phosphate metabolic process"/>
    <property type="evidence" value="ECO:0007669"/>
    <property type="project" value="TreeGrafter"/>
</dbReference>
<dbReference type="GO" id="GO:0006631">
    <property type="term" value="P:fatty acid metabolic process"/>
    <property type="evidence" value="ECO:0007669"/>
    <property type="project" value="TreeGrafter"/>
</dbReference>
<accession>A0A0H5QWJ8</accession>
<dbReference type="InterPro" id="IPR013120">
    <property type="entry name" value="FAR_NAD-bd"/>
</dbReference>
<comment type="subcellular location">
    <subcellularLocation>
        <location evidence="1">Endomembrane system</location>
        <topology evidence="1">Peripheral membrane protein</topology>
    </subcellularLocation>
</comment>
<keyword evidence="3" id="KW-0808">Transferase</keyword>
<dbReference type="InterPro" id="IPR045520">
    <property type="entry name" value="GPAT/DHAPAT_C"/>
</dbReference>
<organism evidence="7">
    <name type="scientific">Spongospora subterranea</name>
    <dbReference type="NCBI Taxonomy" id="70186"/>
    <lineage>
        <taxon>Eukaryota</taxon>
        <taxon>Sar</taxon>
        <taxon>Rhizaria</taxon>
        <taxon>Endomyxa</taxon>
        <taxon>Phytomyxea</taxon>
        <taxon>Plasmodiophorida</taxon>
        <taxon>Plasmodiophoridae</taxon>
        <taxon>Spongospora</taxon>
    </lineage>
</organism>
<evidence type="ECO:0000256" key="2">
    <source>
        <dbReference type="ARBA" id="ARBA00007937"/>
    </source>
</evidence>
<dbReference type="Pfam" id="PF01553">
    <property type="entry name" value="Acyltransferase"/>
    <property type="match status" value="1"/>
</dbReference>
<dbReference type="InterPro" id="IPR022284">
    <property type="entry name" value="GPAT/DHAPAT"/>
</dbReference>
<dbReference type="CDD" id="cd09071">
    <property type="entry name" value="FAR_C"/>
    <property type="match status" value="1"/>
</dbReference>
<proteinExistence type="inferred from homology"/>
<evidence type="ECO:0000256" key="5">
    <source>
        <dbReference type="ARBA" id="ARBA00023315"/>
    </source>
</evidence>